<sequence length="109" mass="12471">MIFIVVKFEVKPELADQWPEITREFTEATRAEPGNKWFEWSRSLENPHEYVLVEAFDDDGAAPHVNSEHFKNATAEGGPMHQALASTPKIISRQIDGEGWEEMGEMQVR</sequence>
<keyword evidence="3" id="KW-1185">Reference proteome</keyword>
<dbReference type="GO" id="GO:0004497">
    <property type="term" value="F:monooxygenase activity"/>
    <property type="evidence" value="ECO:0007669"/>
    <property type="project" value="UniProtKB-KW"/>
</dbReference>
<name>A0A5R9AMI8_9MICC</name>
<evidence type="ECO:0000259" key="1">
    <source>
        <dbReference type="Pfam" id="PF03992"/>
    </source>
</evidence>
<reference evidence="2 3" key="1">
    <citation type="submission" date="2019-05" db="EMBL/GenBank/DDBJ databases">
        <title>Nesterenkonia sp. GY239, isolated from the Southern Atlantic Ocean.</title>
        <authorList>
            <person name="Zhang G."/>
        </authorList>
    </citation>
    <scope>NUCLEOTIDE SEQUENCE [LARGE SCALE GENOMIC DNA]</scope>
    <source>
        <strain evidence="2 3">GY239</strain>
    </source>
</reference>
<accession>A0A5R9AMI8</accession>
<dbReference type="Gene3D" id="3.30.70.100">
    <property type="match status" value="1"/>
</dbReference>
<keyword evidence="2" id="KW-0503">Monooxygenase</keyword>
<keyword evidence="2" id="KW-0560">Oxidoreductase</keyword>
<comment type="caution">
    <text evidence="2">The sequence shown here is derived from an EMBL/GenBank/DDBJ whole genome shotgun (WGS) entry which is preliminary data.</text>
</comment>
<dbReference type="PANTHER" id="PTHR33336:SF3">
    <property type="entry name" value="ABM DOMAIN-CONTAINING PROTEIN"/>
    <property type="match status" value="1"/>
</dbReference>
<evidence type="ECO:0000313" key="3">
    <source>
        <dbReference type="Proteomes" id="UP000306544"/>
    </source>
</evidence>
<dbReference type="InterPro" id="IPR011008">
    <property type="entry name" value="Dimeric_a/b-barrel"/>
</dbReference>
<dbReference type="OrthoDB" id="8452260at2"/>
<dbReference type="RefSeq" id="WP_138168983.1">
    <property type="nucleotide sequence ID" value="NZ_VAWA01000001.1"/>
</dbReference>
<organism evidence="2 3">
    <name type="scientific">Nesterenkonia sphaerica</name>
    <dbReference type="NCBI Taxonomy" id="1804988"/>
    <lineage>
        <taxon>Bacteria</taxon>
        <taxon>Bacillati</taxon>
        <taxon>Actinomycetota</taxon>
        <taxon>Actinomycetes</taxon>
        <taxon>Micrococcales</taxon>
        <taxon>Micrococcaceae</taxon>
        <taxon>Nesterenkonia</taxon>
    </lineage>
</organism>
<dbReference type="InterPro" id="IPR050744">
    <property type="entry name" value="AI-2_Isomerase_LsrG"/>
</dbReference>
<dbReference type="InterPro" id="IPR007138">
    <property type="entry name" value="ABM_dom"/>
</dbReference>
<evidence type="ECO:0000313" key="2">
    <source>
        <dbReference type="EMBL" id="TLP80021.1"/>
    </source>
</evidence>
<gene>
    <name evidence="2" type="ORF">FEF27_01175</name>
</gene>
<feature type="domain" description="ABM" evidence="1">
    <location>
        <begin position="1"/>
        <end position="74"/>
    </location>
</feature>
<dbReference type="PANTHER" id="PTHR33336">
    <property type="entry name" value="QUINOL MONOOXYGENASE YGIN-RELATED"/>
    <property type="match status" value="1"/>
</dbReference>
<dbReference type="SUPFAM" id="SSF54909">
    <property type="entry name" value="Dimeric alpha+beta barrel"/>
    <property type="match status" value="1"/>
</dbReference>
<proteinExistence type="predicted"/>
<dbReference type="AlphaFoldDB" id="A0A5R9AMI8"/>
<dbReference type="EMBL" id="VAWA01000001">
    <property type="protein sequence ID" value="TLP80021.1"/>
    <property type="molecule type" value="Genomic_DNA"/>
</dbReference>
<protein>
    <submittedName>
        <fullName evidence="2">Antibiotic biosynthesis monooxygenase</fullName>
    </submittedName>
</protein>
<dbReference type="Pfam" id="PF03992">
    <property type="entry name" value="ABM"/>
    <property type="match status" value="1"/>
</dbReference>
<dbReference type="Proteomes" id="UP000306544">
    <property type="component" value="Unassembled WGS sequence"/>
</dbReference>